<keyword evidence="3" id="KW-1185">Reference proteome</keyword>
<dbReference type="KEGG" id="mss:MSU_0637"/>
<dbReference type="HOGENOM" id="CLU_070557_0_0_14"/>
<name>F0QRP8_MYCSL</name>
<evidence type="ECO:0000313" key="2">
    <source>
        <dbReference type="EMBL" id="ADX98168.1"/>
    </source>
</evidence>
<keyword evidence="1" id="KW-0175">Coiled coil</keyword>
<dbReference type="Proteomes" id="UP000007484">
    <property type="component" value="Chromosome"/>
</dbReference>
<dbReference type="AlphaFoldDB" id="F0QRP8"/>
<organism evidence="2 3">
    <name type="scientific">Mycoplasma suis (strain Illinois)</name>
    <dbReference type="NCBI Taxonomy" id="768700"/>
    <lineage>
        <taxon>Bacteria</taxon>
        <taxon>Bacillati</taxon>
        <taxon>Mycoplasmatota</taxon>
        <taxon>Mollicutes</taxon>
        <taxon>Mycoplasmataceae</taxon>
        <taxon>Mycoplasma</taxon>
    </lineage>
</organism>
<feature type="coiled-coil region" evidence="1">
    <location>
        <begin position="260"/>
        <end position="294"/>
    </location>
</feature>
<dbReference type="RefSeq" id="WP_013610011.1">
    <property type="nucleotide sequence ID" value="NC_015155.1"/>
</dbReference>
<reference evidence="2 3" key="1">
    <citation type="journal article" date="2011" name="J. Bacteriol.">
        <title>Complete genome sequences of two hemotropic Mycoplasmas, Mycoplasma haemofelis strain Ohio2 and Mycoplasma suis strain Illinois.</title>
        <authorList>
            <person name="Messick J.B."/>
            <person name="Santos A.P."/>
            <person name="Guimaraes A.M."/>
        </authorList>
    </citation>
    <scope>NUCLEOTIDE SEQUENCE [LARGE SCALE GENOMIC DNA]</scope>
    <source>
        <strain evidence="2 3">Illinois</strain>
    </source>
</reference>
<dbReference type="STRING" id="768700.MSU_0637"/>
<accession>F0QRP8</accession>
<sequence>MFLFSKAITLGTLLAGGSGLSAYLIPYKFGNATAQNTLFSLSNSLVGGKNSKEFIENEKEKLKTLDPLLAELNKAVKNSEEFKNLQNDSMKRSFETILETENKLSELYKKNKEIMEKLSKSLEETIKQYENKNKVQANILGANYYKKLFSKLDEFFRSKENALQAVISEINKNENSSNSQETVGSSSNGKGASAEAKRVLSDVEREFLTVNLNIQQKLLKIWISQKDLSNYEIKLKLLLFELGETISFLESLSSDLQIDSKETESEINQVINNLNNLKEQLRKTLKNWEELKDKLSYFRNFEGKIKNSVCKNTQFENLEKCSDQLLKVSK</sequence>
<dbReference type="EMBL" id="CP002525">
    <property type="protein sequence ID" value="ADX98168.1"/>
    <property type="molecule type" value="Genomic_DNA"/>
</dbReference>
<protein>
    <submittedName>
        <fullName evidence="2">Uncharacterized protein</fullName>
    </submittedName>
</protein>
<gene>
    <name evidence="2" type="ordered locus">MSU_0637</name>
</gene>
<feature type="coiled-coil region" evidence="1">
    <location>
        <begin position="97"/>
        <end position="139"/>
    </location>
</feature>
<proteinExistence type="predicted"/>
<evidence type="ECO:0000313" key="3">
    <source>
        <dbReference type="Proteomes" id="UP000007484"/>
    </source>
</evidence>
<evidence type="ECO:0000256" key="1">
    <source>
        <dbReference type="SAM" id="Coils"/>
    </source>
</evidence>